<proteinExistence type="predicted"/>
<gene>
    <name evidence="2" type="ORF">LCMiAC01_04730</name>
</gene>
<accession>A0A481Z0V0</accession>
<name>A0A481Z0V0_9VIRU</name>
<dbReference type="EMBL" id="MK500398">
    <property type="protein sequence ID" value="QBK88791.1"/>
    <property type="molecule type" value="Genomic_DNA"/>
</dbReference>
<reference evidence="2" key="1">
    <citation type="journal article" date="2019" name="MBio">
        <title>Virus Genomes from Deep Sea Sediments Expand the Ocean Megavirome and Support Independent Origins of Viral Gigantism.</title>
        <authorList>
            <person name="Backstrom D."/>
            <person name="Yutin N."/>
            <person name="Jorgensen S.L."/>
            <person name="Dharamshi J."/>
            <person name="Homa F."/>
            <person name="Zaremba-Niedwiedzka K."/>
            <person name="Spang A."/>
            <person name="Wolf Y.I."/>
            <person name="Koonin E.V."/>
            <person name="Ettema T.J."/>
        </authorList>
    </citation>
    <scope>NUCLEOTIDE SEQUENCE</scope>
</reference>
<protein>
    <submittedName>
        <fullName evidence="2">Uncharacterized protein</fullName>
    </submittedName>
</protein>
<evidence type="ECO:0000256" key="1">
    <source>
        <dbReference type="SAM" id="Phobius"/>
    </source>
</evidence>
<keyword evidence="1" id="KW-1133">Transmembrane helix</keyword>
<sequence>MGFLDELNTDKEKIITFILVIVAVVVFAWIVVPFLWRPKRVMIQIQKPKMETMETFDDPNTNAPKVDAKVGSLIDGPGYEVGGVASAYQPAYASIPSNYYFLDDGAGGAMSIQHNLCSKSCCSEQWPTPHKMKHDPYVCGNKDKFVGSRIMCNNTFQDSGCLCLTKKQAAFIYNRGGNGREWF</sequence>
<keyword evidence="1" id="KW-0472">Membrane</keyword>
<feature type="transmembrane region" description="Helical" evidence="1">
    <location>
        <begin position="14"/>
        <end position="36"/>
    </location>
</feature>
<evidence type="ECO:0000313" key="2">
    <source>
        <dbReference type="EMBL" id="QBK88791.1"/>
    </source>
</evidence>
<keyword evidence="1" id="KW-0812">Transmembrane</keyword>
<organism evidence="2">
    <name type="scientific">Mimivirus LCMiAC01</name>
    <dbReference type="NCBI Taxonomy" id="2506608"/>
    <lineage>
        <taxon>Viruses</taxon>
        <taxon>Varidnaviria</taxon>
        <taxon>Bamfordvirae</taxon>
        <taxon>Nucleocytoviricota</taxon>
        <taxon>Megaviricetes</taxon>
        <taxon>Imitervirales</taxon>
        <taxon>Mimiviridae</taxon>
        <taxon>Klosneuvirinae</taxon>
    </lineage>
</organism>